<sequence>MFRFSPHDILSNCGVQNVNLKCSNESRFFMNVCPNCVHFHISKVGYDLLTVEFCILKTPKHVPRKP</sequence>
<keyword evidence="2" id="KW-1185">Reference proteome</keyword>
<name>A0A540ME97_MALBA</name>
<reference evidence="1 2" key="1">
    <citation type="journal article" date="2019" name="G3 (Bethesda)">
        <title>Sequencing of a Wild Apple (Malus baccata) Genome Unravels the Differences Between Cultivated and Wild Apple Species Regarding Disease Resistance and Cold Tolerance.</title>
        <authorList>
            <person name="Chen X."/>
        </authorList>
    </citation>
    <scope>NUCLEOTIDE SEQUENCE [LARGE SCALE GENOMIC DNA]</scope>
    <source>
        <strain evidence="2">cv. Shandingzi</strain>
        <tissue evidence="1">Leaves</tissue>
    </source>
</reference>
<evidence type="ECO:0000313" key="1">
    <source>
        <dbReference type="EMBL" id="TQD97044.1"/>
    </source>
</evidence>
<evidence type="ECO:0000313" key="2">
    <source>
        <dbReference type="Proteomes" id="UP000315295"/>
    </source>
</evidence>
<accession>A0A540ME97</accession>
<comment type="caution">
    <text evidence="1">The sequence shown here is derived from an EMBL/GenBank/DDBJ whole genome shotgun (WGS) entry which is preliminary data.</text>
</comment>
<dbReference type="AlphaFoldDB" id="A0A540ME97"/>
<dbReference type="Proteomes" id="UP000315295">
    <property type="component" value="Unassembled WGS sequence"/>
</dbReference>
<dbReference type="EMBL" id="VIEB01000280">
    <property type="protein sequence ID" value="TQD97044.1"/>
    <property type="molecule type" value="Genomic_DNA"/>
</dbReference>
<gene>
    <name evidence="1" type="ORF">C1H46_017356</name>
</gene>
<proteinExistence type="predicted"/>
<protein>
    <submittedName>
        <fullName evidence="1">Uncharacterized protein</fullName>
    </submittedName>
</protein>
<organism evidence="1 2">
    <name type="scientific">Malus baccata</name>
    <name type="common">Siberian crab apple</name>
    <name type="synonym">Pyrus baccata</name>
    <dbReference type="NCBI Taxonomy" id="106549"/>
    <lineage>
        <taxon>Eukaryota</taxon>
        <taxon>Viridiplantae</taxon>
        <taxon>Streptophyta</taxon>
        <taxon>Embryophyta</taxon>
        <taxon>Tracheophyta</taxon>
        <taxon>Spermatophyta</taxon>
        <taxon>Magnoliopsida</taxon>
        <taxon>eudicotyledons</taxon>
        <taxon>Gunneridae</taxon>
        <taxon>Pentapetalae</taxon>
        <taxon>rosids</taxon>
        <taxon>fabids</taxon>
        <taxon>Rosales</taxon>
        <taxon>Rosaceae</taxon>
        <taxon>Amygdaloideae</taxon>
        <taxon>Maleae</taxon>
        <taxon>Malus</taxon>
    </lineage>
</organism>